<dbReference type="AlphaFoldDB" id="A0A927DNN3"/>
<sequence>MGGNYVGPGKDTCIEEVLTQANNLNELLDLMHICFSKMNSCQTEALIGLAMNISSDIFTWISEEAKRRENKPD</sequence>
<comment type="caution">
    <text evidence="1">The sequence shown here is derived from an EMBL/GenBank/DDBJ whole genome shotgun (WGS) entry which is preliminary data.</text>
</comment>
<accession>A0A927DNN3</accession>
<gene>
    <name evidence="1" type="ORF">IE996_00170</name>
</gene>
<evidence type="ECO:0000313" key="1">
    <source>
        <dbReference type="EMBL" id="MBD3708903.1"/>
    </source>
</evidence>
<evidence type="ECO:0000313" key="2">
    <source>
        <dbReference type="Proteomes" id="UP000616340"/>
    </source>
</evidence>
<name>A0A927DNN3_KLEPN</name>
<protein>
    <submittedName>
        <fullName evidence="1">Uncharacterized protein</fullName>
    </submittedName>
</protein>
<reference evidence="1" key="1">
    <citation type="submission" date="2020-07" db="EMBL/GenBank/DDBJ databases">
        <title>Clinical and genomic characterization of carbapenemase-producing Enterobacterales causing secondary infections during the COVID-19 crisis at a New York City hospital.</title>
        <authorList>
            <person name="Gomez-Simmonds A."/>
            <person name="Annavajhala M.K."/>
            <person name="Uhlemann A.-C."/>
        </authorList>
    </citation>
    <scope>NUCLEOTIDE SEQUENCE</scope>
    <source>
        <strain evidence="1">NK1677</strain>
    </source>
</reference>
<proteinExistence type="predicted"/>
<organism evidence="1 2">
    <name type="scientific">Klebsiella pneumoniae</name>
    <dbReference type="NCBI Taxonomy" id="573"/>
    <lineage>
        <taxon>Bacteria</taxon>
        <taxon>Pseudomonadati</taxon>
        <taxon>Pseudomonadota</taxon>
        <taxon>Gammaproteobacteria</taxon>
        <taxon>Enterobacterales</taxon>
        <taxon>Enterobacteriaceae</taxon>
        <taxon>Klebsiella/Raoultella group</taxon>
        <taxon>Klebsiella</taxon>
        <taxon>Klebsiella pneumoniae complex</taxon>
    </lineage>
</organism>
<dbReference type="Proteomes" id="UP000616340">
    <property type="component" value="Unassembled WGS sequence"/>
</dbReference>
<dbReference type="EMBL" id="JACXTN010000001">
    <property type="protein sequence ID" value="MBD3708903.1"/>
    <property type="molecule type" value="Genomic_DNA"/>
</dbReference>